<feature type="domain" description="SAM-dependent MTase DRM-type" evidence="9">
    <location>
        <begin position="301"/>
        <end position="383"/>
    </location>
</feature>
<evidence type="ECO:0000256" key="8">
    <source>
        <dbReference type="SAM" id="MobiDB-lite"/>
    </source>
</evidence>
<evidence type="ECO:0000256" key="2">
    <source>
        <dbReference type="ARBA" id="ARBA00022603"/>
    </source>
</evidence>
<evidence type="ECO:0000256" key="7">
    <source>
        <dbReference type="ARBA" id="ARBA00023242"/>
    </source>
</evidence>
<keyword evidence="3" id="KW-0808">Transferase</keyword>
<evidence type="ECO:0000256" key="4">
    <source>
        <dbReference type="ARBA" id="ARBA00022691"/>
    </source>
</evidence>
<organism evidence="10 11">
    <name type="scientific">Quercus lobata</name>
    <name type="common">Valley oak</name>
    <dbReference type="NCBI Taxonomy" id="97700"/>
    <lineage>
        <taxon>Eukaryota</taxon>
        <taxon>Viridiplantae</taxon>
        <taxon>Streptophyta</taxon>
        <taxon>Embryophyta</taxon>
        <taxon>Tracheophyta</taxon>
        <taxon>Spermatophyta</taxon>
        <taxon>Magnoliopsida</taxon>
        <taxon>eudicotyledons</taxon>
        <taxon>Gunneridae</taxon>
        <taxon>Pentapetalae</taxon>
        <taxon>rosids</taxon>
        <taxon>fabids</taxon>
        <taxon>Fagales</taxon>
        <taxon>Fagaceae</taxon>
        <taxon>Quercus</taxon>
    </lineage>
</organism>
<sequence>MNLNRLWFWVINTDTFRSQEICLSQGEDAQITELVDFITAAQIAEELEKDADDTTQGDEVRNSSDSPTHTNNETLFGTMEKTLRLLEMGFSESEVSSAIEKYGSEIPVSELADSIFADQISKSCVGGSELYFEHHVAHLNVNVIDGTPDSWLYKYSSYAFGTVKAKTEDFSFDAVSHSRNMNGSVSHARNINSAVSHSRNINGSAVSHSRNINGAAVSHSRNINVEQTFRGKRPKQESFDDCPDSVSQSRNINIGGNSKGKRPKQENIDDSSSFVDSTWIEEKVDPKITRYGRPNLFRENPSKSLDRMVAKPPYFCYANVVNISHDSWAKISQFLYALEPEFVNTQFFSALSRKEGYVHNLPTENRLHLLPKPPMTIEDAIPC</sequence>
<feature type="compositionally biased region" description="Polar residues" evidence="8">
    <location>
        <begin position="245"/>
        <end position="256"/>
    </location>
</feature>
<feature type="region of interest" description="Disordered" evidence="8">
    <location>
        <begin position="228"/>
        <end position="272"/>
    </location>
</feature>
<evidence type="ECO:0000256" key="3">
    <source>
        <dbReference type="ARBA" id="ARBA00022679"/>
    </source>
</evidence>
<accession>A0A7N2N909</accession>
<dbReference type="Gramene" id="QL93p0073_0367:mrna">
    <property type="protein sequence ID" value="QL93p0073_0367:mrna"/>
    <property type="gene ID" value="QL93p0073_0367"/>
</dbReference>
<dbReference type="EnsemblPlants" id="QL93p0073_0367:mrna">
    <property type="protein sequence ID" value="QL93p0073_0367:mrna"/>
    <property type="gene ID" value="QL93p0073_0367"/>
</dbReference>
<keyword evidence="6" id="KW-0238">DNA-binding</keyword>
<keyword evidence="4" id="KW-0949">S-adenosyl-L-methionine</keyword>
<evidence type="ECO:0000259" key="9">
    <source>
        <dbReference type="PROSITE" id="PS51680"/>
    </source>
</evidence>
<keyword evidence="2" id="KW-0489">Methyltransferase</keyword>
<protein>
    <recommendedName>
        <fullName evidence="9">SAM-dependent MTase DRM-type domain-containing protein</fullName>
    </recommendedName>
</protein>
<reference evidence="10" key="1">
    <citation type="submission" date="2021-01" db="UniProtKB">
        <authorList>
            <consortium name="EnsemblPlants"/>
        </authorList>
    </citation>
    <scope>IDENTIFICATION</scope>
</reference>
<dbReference type="GO" id="GO:0005634">
    <property type="term" value="C:nucleus"/>
    <property type="evidence" value="ECO:0007669"/>
    <property type="project" value="UniProtKB-SubCell"/>
</dbReference>
<dbReference type="GO" id="GO:0032259">
    <property type="term" value="P:methylation"/>
    <property type="evidence" value="ECO:0007669"/>
    <property type="project" value="UniProtKB-KW"/>
</dbReference>
<keyword evidence="5" id="KW-0677">Repeat</keyword>
<dbReference type="PANTHER" id="PTHR23068">
    <property type="entry name" value="DNA CYTOSINE-5- -METHYLTRANSFERASE 3-RELATED"/>
    <property type="match status" value="1"/>
</dbReference>
<keyword evidence="11" id="KW-1185">Reference proteome</keyword>
<evidence type="ECO:0000256" key="5">
    <source>
        <dbReference type="ARBA" id="ARBA00022737"/>
    </source>
</evidence>
<evidence type="ECO:0000313" key="11">
    <source>
        <dbReference type="Proteomes" id="UP000594261"/>
    </source>
</evidence>
<dbReference type="GO" id="GO:0003677">
    <property type="term" value="F:DNA binding"/>
    <property type="evidence" value="ECO:0007669"/>
    <property type="project" value="UniProtKB-KW"/>
</dbReference>
<dbReference type="PROSITE" id="PS51680">
    <property type="entry name" value="SAM_MT_DRM"/>
    <property type="match status" value="1"/>
</dbReference>
<dbReference type="Proteomes" id="UP000594261">
    <property type="component" value="Unassembled WGS sequence"/>
</dbReference>
<feature type="compositionally biased region" description="Polar residues" evidence="8">
    <location>
        <begin position="63"/>
        <end position="73"/>
    </location>
</feature>
<keyword evidence="7" id="KW-0539">Nucleus</keyword>
<dbReference type="InParanoid" id="A0A7N2N909"/>
<dbReference type="PANTHER" id="PTHR23068:SF11">
    <property type="entry name" value="INACTIVE DNA (CYTOSINE-5)-METHYLTRANSFERASE DRM3-RELATED"/>
    <property type="match status" value="1"/>
</dbReference>
<dbReference type="InterPro" id="IPR050390">
    <property type="entry name" value="C5-Methyltransferase"/>
</dbReference>
<dbReference type="InterPro" id="IPR030380">
    <property type="entry name" value="SAM_MeTfrase_DRM"/>
</dbReference>
<evidence type="ECO:0000256" key="1">
    <source>
        <dbReference type="ARBA" id="ARBA00004123"/>
    </source>
</evidence>
<dbReference type="AlphaFoldDB" id="A0A7N2N909"/>
<evidence type="ECO:0000313" key="10">
    <source>
        <dbReference type="EnsemblPlants" id="QL93p0073_0367:mrna"/>
    </source>
</evidence>
<evidence type="ECO:0000256" key="6">
    <source>
        <dbReference type="ARBA" id="ARBA00023125"/>
    </source>
</evidence>
<proteinExistence type="predicted"/>
<name>A0A7N2N909_QUELO</name>
<feature type="region of interest" description="Disordered" evidence="8">
    <location>
        <begin position="48"/>
        <end position="73"/>
    </location>
</feature>
<dbReference type="GO" id="GO:0008168">
    <property type="term" value="F:methyltransferase activity"/>
    <property type="evidence" value="ECO:0007669"/>
    <property type="project" value="UniProtKB-KW"/>
</dbReference>
<comment type="subcellular location">
    <subcellularLocation>
        <location evidence="1">Nucleus</location>
    </subcellularLocation>
</comment>